<sequence>MYEYKFVKIELKSGLMASKPKEDYQTIITEHAKEGWRFVQIFAPSTVGYGSSAYFELIFERKQTI</sequence>
<gene>
    <name evidence="1" type="ORF">M3215_00100</name>
</gene>
<proteinExistence type="predicted"/>
<comment type="caution">
    <text evidence="1">The sequence shown here is derived from an EMBL/GenBank/DDBJ whole genome shotgun (WGS) entry which is preliminary data.</text>
</comment>
<accession>A0ACC6A0N7</accession>
<name>A0ACC6A0N7_9BACI</name>
<evidence type="ECO:0000313" key="1">
    <source>
        <dbReference type="EMBL" id="MCM3734278.1"/>
    </source>
</evidence>
<evidence type="ECO:0000313" key="2">
    <source>
        <dbReference type="Proteomes" id="UP001202289"/>
    </source>
</evidence>
<protein>
    <submittedName>
        <fullName evidence="1">DUF4177 domain-containing protein</fullName>
    </submittedName>
</protein>
<dbReference type="EMBL" id="JAMBOP010000001">
    <property type="protein sequence ID" value="MCM3734278.1"/>
    <property type="molecule type" value="Genomic_DNA"/>
</dbReference>
<organism evidence="1 2">
    <name type="scientific">Bacillus cytotoxicus</name>
    <dbReference type="NCBI Taxonomy" id="580165"/>
    <lineage>
        <taxon>Bacteria</taxon>
        <taxon>Bacillati</taxon>
        <taxon>Bacillota</taxon>
        <taxon>Bacilli</taxon>
        <taxon>Bacillales</taxon>
        <taxon>Bacillaceae</taxon>
        <taxon>Bacillus</taxon>
        <taxon>Bacillus cereus group</taxon>
    </lineage>
</organism>
<reference evidence="1" key="1">
    <citation type="submission" date="2022-05" db="EMBL/GenBank/DDBJ databases">
        <title>Comparative Genomics of Spacecraft Associated Microbes.</title>
        <authorList>
            <person name="Tran M.T."/>
            <person name="Wright A."/>
            <person name="Seuylemezian A."/>
            <person name="Eisen J."/>
            <person name="Coil D."/>
        </authorList>
    </citation>
    <scope>NUCLEOTIDE SEQUENCE</scope>
    <source>
        <strain evidence="1">FAIRING 10M-2.2</strain>
    </source>
</reference>
<keyword evidence="2" id="KW-1185">Reference proteome</keyword>
<dbReference type="Proteomes" id="UP001202289">
    <property type="component" value="Unassembled WGS sequence"/>
</dbReference>